<evidence type="ECO:0000256" key="10">
    <source>
        <dbReference type="HAMAP-Rule" id="MF_01043"/>
    </source>
</evidence>
<keyword evidence="1 10" id="KW-1003">Cell membrane</keyword>
<dbReference type="GO" id="GO:0005886">
    <property type="term" value="C:plasma membrane"/>
    <property type="evidence" value="ECO:0007669"/>
    <property type="project" value="UniProtKB-SubCell"/>
</dbReference>
<keyword evidence="9 10" id="KW-1208">Phospholipid metabolism</keyword>
<accession>A0A2J6WEL9</accession>
<keyword evidence="8 10" id="KW-0594">Phospholipid biosynthesis</keyword>
<evidence type="ECO:0000256" key="5">
    <source>
        <dbReference type="ARBA" id="ARBA00022989"/>
    </source>
</evidence>
<dbReference type="Proteomes" id="UP000237040">
    <property type="component" value="Unassembled WGS sequence"/>
</dbReference>
<name>A0A2J6WEL9_9BACT</name>
<evidence type="ECO:0000256" key="3">
    <source>
        <dbReference type="ARBA" id="ARBA00022679"/>
    </source>
</evidence>
<keyword evidence="3 10" id="KW-0808">Transferase</keyword>
<comment type="function">
    <text evidence="10">Catalyzes the transfer of an acyl group from acyl-phosphate (acyl-PO(4)) to glycerol-3-phosphate (G3P) to form lysophosphatidic acid (LPA). This enzyme utilizes acyl-phosphate as fatty acyl donor, but not acyl-CoA or acyl-ACP.</text>
</comment>
<keyword evidence="4 10" id="KW-0812">Transmembrane</keyword>
<dbReference type="UniPathway" id="UPA00085"/>
<protein>
    <recommendedName>
        <fullName evidence="10">Glycerol-3-phosphate acyltransferase</fullName>
    </recommendedName>
    <alternativeName>
        <fullName evidence="10">Acyl-PO4 G3P acyltransferase</fullName>
    </alternativeName>
    <alternativeName>
        <fullName evidence="10">Acyl-phosphate--glycerol-3-phosphate acyltransferase</fullName>
    </alternativeName>
    <alternativeName>
        <fullName evidence="10">G3P acyltransferase</fullName>
        <shortName evidence="10">GPAT</shortName>
        <ecNumber evidence="10">2.3.1.275</ecNumber>
    </alternativeName>
    <alternativeName>
        <fullName evidence="10">Lysophosphatidic acid synthase</fullName>
        <shortName evidence="10">LPA synthase</shortName>
    </alternativeName>
</protein>
<evidence type="ECO:0000256" key="2">
    <source>
        <dbReference type="ARBA" id="ARBA00022516"/>
    </source>
</evidence>
<gene>
    <name evidence="10" type="primary">plsY</name>
    <name evidence="11" type="ORF">C0189_02795</name>
</gene>
<comment type="caution">
    <text evidence="11">The sequence shown here is derived from an EMBL/GenBank/DDBJ whole genome shotgun (WGS) entry which is preliminary data.</text>
</comment>
<keyword evidence="7 10" id="KW-0472">Membrane</keyword>
<evidence type="ECO:0000256" key="4">
    <source>
        <dbReference type="ARBA" id="ARBA00022692"/>
    </source>
</evidence>
<evidence type="ECO:0000256" key="6">
    <source>
        <dbReference type="ARBA" id="ARBA00023098"/>
    </source>
</evidence>
<dbReference type="RefSeq" id="WP_416085360.1">
    <property type="nucleotide sequence ID" value="NZ_JBNARP010000037.1"/>
</dbReference>
<comment type="similarity">
    <text evidence="10">Belongs to the PlsY family.</text>
</comment>
<dbReference type="SMART" id="SM01207">
    <property type="entry name" value="G3P_acyltransf"/>
    <property type="match status" value="1"/>
</dbReference>
<feature type="transmembrane region" description="Helical" evidence="10">
    <location>
        <begin position="85"/>
        <end position="102"/>
    </location>
</feature>
<dbReference type="Pfam" id="PF02660">
    <property type="entry name" value="G3P_acyltransf"/>
    <property type="match status" value="1"/>
</dbReference>
<dbReference type="GO" id="GO:0008654">
    <property type="term" value="P:phospholipid biosynthetic process"/>
    <property type="evidence" value="ECO:0007669"/>
    <property type="project" value="UniProtKB-UniRule"/>
</dbReference>
<dbReference type="PANTHER" id="PTHR30309">
    <property type="entry name" value="INNER MEMBRANE PROTEIN YGIH"/>
    <property type="match status" value="1"/>
</dbReference>
<dbReference type="PANTHER" id="PTHR30309:SF1">
    <property type="entry name" value="GLYCEROL-3-PHOSPHATE ACYLTRANSFERASE 1"/>
    <property type="match status" value="1"/>
</dbReference>
<comment type="subcellular location">
    <subcellularLocation>
        <location evidence="10">Cell membrane</location>
        <topology evidence="10">Multi-pass membrane protein</topology>
    </subcellularLocation>
</comment>
<comment type="pathway">
    <text evidence="10">Lipid metabolism; phospholipid metabolism.</text>
</comment>
<comment type="catalytic activity">
    <reaction evidence="10">
        <text>an acyl phosphate + sn-glycerol 3-phosphate = a 1-acyl-sn-glycero-3-phosphate + phosphate</text>
        <dbReference type="Rhea" id="RHEA:34075"/>
        <dbReference type="ChEBI" id="CHEBI:43474"/>
        <dbReference type="ChEBI" id="CHEBI:57597"/>
        <dbReference type="ChEBI" id="CHEBI:57970"/>
        <dbReference type="ChEBI" id="CHEBI:59918"/>
        <dbReference type="EC" id="2.3.1.275"/>
    </reaction>
</comment>
<keyword evidence="2 10" id="KW-0444">Lipid biosynthesis</keyword>
<comment type="subunit">
    <text evidence="10">Probably interacts with PlsX.</text>
</comment>
<dbReference type="GO" id="GO:0043772">
    <property type="term" value="F:acyl-phosphate glycerol-3-phosphate acyltransferase activity"/>
    <property type="evidence" value="ECO:0007669"/>
    <property type="project" value="UniProtKB-UniRule"/>
</dbReference>
<dbReference type="EC" id="2.3.1.275" evidence="10"/>
<evidence type="ECO:0000256" key="7">
    <source>
        <dbReference type="ARBA" id="ARBA00023136"/>
    </source>
</evidence>
<organism evidence="11 12">
    <name type="scientific">Caldisericum exile</name>
    <dbReference type="NCBI Taxonomy" id="693075"/>
    <lineage>
        <taxon>Bacteria</taxon>
        <taxon>Pseudomonadati</taxon>
        <taxon>Caldisericota/Cryosericota group</taxon>
        <taxon>Caldisericota</taxon>
        <taxon>Caldisericia</taxon>
        <taxon>Caldisericales</taxon>
        <taxon>Caldisericaceae</taxon>
        <taxon>Caldisericum</taxon>
    </lineage>
</organism>
<evidence type="ECO:0000313" key="11">
    <source>
        <dbReference type="EMBL" id="PMP67609.1"/>
    </source>
</evidence>
<proteinExistence type="inferred from homology"/>
<keyword evidence="5 10" id="KW-1133">Transmembrane helix</keyword>
<dbReference type="EMBL" id="PNIL01000041">
    <property type="protein sequence ID" value="PMP67609.1"/>
    <property type="molecule type" value="Genomic_DNA"/>
</dbReference>
<sequence length="205" mass="23112">MEHIRLLALYFLIEFLTGSIMFSYLIGLLLHKDIRKYGDGNPGGFNLWHAGGKVAGIVGSLLDFLKGAIPLFFIVKSGNFSTFELNIIAIAPLLGHIFTPLLKGRGGKGVATTFGIWVALTNFRIAILFAISLILYPIIFHKGYEESPEYNSLRVVGSFTFIGVFVYILHKEFLLAWFLNIMLLIYSHRRELSDIPVRLKERFLG</sequence>
<keyword evidence="6 10" id="KW-0443">Lipid metabolism</keyword>
<evidence type="ECO:0000256" key="8">
    <source>
        <dbReference type="ARBA" id="ARBA00023209"/>
    </source>
</evidence>
<evidence type="ECO:0000256" key="9">
    <source>
        <dbReference type="ARBA" id="ARBA00023264"/>
    </source>
</evidence>
<dbReference type="InterPro" id="IPR003811">
    <property type="entry name" value="G3P_acylTferase_PlsY"/>
</dbReference>
<feature type="transmembrane region" description="Helical" evidence="10">
    <location>
        <begin position="6"/>
        <end position="30"/>
    </location>
</feature>
<feature type="transmembrane region" description="Helical" evidence="10">
    <location>
        <begin position="159"/>
        <end position="186"/>
    </location>
</feature>
<reference evidence="11 12" key="1">
    <citation type="submission" date="2018-01" db="EMBL/GenBank/DDBJ databases">
        <title>Metagenomic assembled genomes from two thermal pools in the Uzon Caldera, Kamchatka, Russia.</title>
        <authorList>
            <person name="Wilkins L."/>
            <person name="Ettinger C."/>
        </authorList>
    </citation>
    <scope>NUCLEOTIDE SEQUENCE [LARGE SCALE GENOMIC DNA]</scope>
    <source>
        <strain evidence="11">ZAV-07</strain>
    </source>
</reference>
<evidence type="ECO:0000313" key="12">
    <source>
        <dbReference type="Proteomes" id="UP000237040"/>
    </source>
</evidence>
<evidence type="ECO:0000256" key="1">
    <source>
        <dbReference type="ARBA" id="ARBA00022475"/>
    </source>
</evidence>
<dbReference type="AlphaFoldDB" id="A0A2J6WEL9"/>
<feature type="transmembrane region" description="Helical" evidence="10">
    <location>
        <begin position="114"/>
        <end position="139"/>
    </location>
</feature>
<dbReference type="HAMAP" id="MF_01043">
    <property type="entry name" value="PlsY"/>
    <property type="match status" value="1"/>
</dbReference>